<evidence type="ECO:0000313" key="3">
    <source>
        <dbReference type="Proteomes" id="UP000664859"/>
    </source>
</evidence>
<evidence type="ECO:0008006" key="4">
    <source>
        <dbReference type="Google" id="ProtNLM"/>
    </source>
</evidence>
<evidence type="ECO:0000313" key="2">
    <source>
        <dbReference type="EMBL" id="KAG5178785.1"/>
    </source>
</evidence>
<dbReference type="Proteomes" id="UP000664859">
    <property type="component" value="Unassembled WGS sequence"/>
</dbReference>
<accession>A0A835YP13</accession>
<dbReference type="EMBL" id="JAFCMP010000512">
    <property type="protein sequence ID" value="KAG5178785.1"/>
    <property type="molecule type" value="Genomic_DNA"/>
</dbReference>
<feature type="signal peptide" evidence="1">
    <location>
        <begin position="1"/>
        <end position="23"/>
    </location>
</feature>
<proteinExistence type="predicted"/>
<keyword evidence="3" id="KW-1185">Reference proteome</keyword>
<protein>
    <recommendedName>
        <fullName evidence="4">Secreted protein</fullName>
    </recommendedName>
</protein>
<reference evidence="2" key="1">
    <citation type="submission" date="2021-02" db="EMBL/GenBank/DDBJ databases">
        <title>First Annotated Genome of the Yellow-green Alga Tribonema minus.</title>
        <authorList>
            <person name="Mahan K.M."/>
        </authorList>
    </citation>
    <scope>NUCLEOTIDE SEQUENCE</scope>
    <source>
        <strain evidence="2">UTEX B ZZ1240</strain>
    </source>
</reference>
<keyword evidence="1" id="KW-0732">Signal</keyword>
<organism evidence="2 3">
    <name type="scientific">Tribonema minus</name>
    <dbReference type="NCBI Taxonomy" id="303371"/>
    <lineage>
        <taxon>Eukaryota</taxon>
        <taxon>Sar</taxon>
        <taxon>Stramenopiles</taxon>
        <taxon>Ochrophyta</taxon>
        <taxon>PX clade</taxon>
        <taxon>Xanthophyceae</taxon>
        <taxon>Tribonematales</taxon>
        <taxon>Tribonemataceae</taxon>
        <taxon>Tribonema</taxon>
    </lineage>
</organism>
<feature type="chain" id="PRO_5032891411" description="Secreted protein" evidence="1">
    <location>
        <begin position="24"/>
        <end position="119"/>
    </location>
</feature>
<name>A0A835YP13_9STRA</name>
<comment type="caution">
    <text evidence="2">The sequence shown here is derived from an EMBL/GenBank/DDBJ whole genome shotgun (WGS) entry which is preliminary data.</text>
</comment>
<sequence length="119" mass="12423">MMMMMMTAMTLLFLKAVPLTIRCLPGCRRQLCDDAVGACLTALTGAAAGPAVAAAAAAAAARRPPPVAPAATAVLWMLFLPPPPPPRQHWCPAPVLHAQLQCARPMKLLSVCVSARARA</sequence>
<gene>
    <name evidence="2" type="ORF">JKP88DRAFT_225047</name>
</gene>
<dbReference type="AlphaFoldDB" id="A0A835YP13"/>
<evidence type="ECO:0000256" key="1">
    <source>
        <dbReference type="SAM" id="SignalP"/>
    </source>
</evidence>